<feature type="modified residue" description="Phosphoserine" evidence="8">
    <location>
        <position position="102"/>
    </location>
</feature>
<feature type="domain" description="Alpha-D-phosphohexomutase alpha/beta/alpha" evidence="12">
    <location>
        <begin position="3"/>
        <end position="137"/>
    </location>
</feature>
<comment type="caution">
    <text evidence="15">The sequence shown here is derived from an EMBL/GenBank/DDBJ whole genome shotgun (WGS) entry which is preliminary data.</text>
</comment>
<dbReference type="PANTHER" id="PTHR42946:SF1">
    <property type="entry name" value="PHOSPHOGLUCOMUTASE (ALPHA-D-GLUCOSE-1,6-BISPHOSPHATE-DEPENDENT)"/>
    <property type="match status" value="1"/>
</dbReference>
<dbReference type="FunFam" id="3.40.120.10:FF:000001">
    <property type="entry name" value="Phosphoglucosamine mutase"/>
    <property type="match status" value="1"/>
</dbReference>
<comment type="PTM">
    <text evidence="8">Activated by phosphorylation.</text>
</comment>
<evidence type="ECO:0000259" key="13">
    <source>
        <dbReference type="Pfam" id="PF02879"/>
    </source>
</evidence>
<dbReference type="Pfam" id="PF02878">
    <property type="entry name" value="PGM_PMM_I"/>
    <property type="match status" value="1"/>
</dbReference>
<reference evidence="15 16" key="1">
    <citation type="submission" date="2018-12" db="EMBL/GenBank/DDBJ databases">
        <title>Croceicoccus ponticola sp. nov., a lipolytic bacterium isolated from seawater.</title>
        <authorList>
            <person name="Yoon J.-H."/>
        </authorList>
    </citation>
    <scope>NUCLEOTIDE SEQUENCE [LARGE SCALE GENOMIC DNA]</scope>
    <source>
        <strain evidence="15 16">GM-16</strain>
    </source>
</reference>
<dbReference type="PROSITE" id="PS00710">
    <property type="entry name" value="PGM_PMM"/>
    <property type="match status" value="1"/>
</dbReference>
<dbReference type="PANTHER" id="PTHR42946">
    <property type="entry name" value="PHOSPHOHEXOSE MUTASE"/>
    <property type="match status" value="1"/>
</dbReference>
<dbReference type="EC" id="5.4.2.10" evidence="6 8"/>
<keyword evidence="16" id="KW-1185">Reference proteome</keyword>
<keyword evidence="4 8" id="KW-0460">Magnesium</keyword>
<dbReference type="SUPFAM" id="SSF55957">
    <property type="entry name" value="Phosphoglucomutase, C-terminal domain"/>
    <property type="match status" value="1"/>
</dbReference>
<dbReference type="GO" id="GO:0005975">
    <property type="term" value="P:carbohydrate metabolic process"/>
    <property type="evidence" value="ECO:0007669"/>
    <property type="project" value="InterPro"/>
</dbReference>
<dbReference type="Gene3D" id="3.40.120.10">
    <property type="entry name" value="Alpha-D-Glucose-1,6-Bisphosphate, subunit A, domain 3"/>
    <property type="match status" value="3"/>
</dbReference>
<dbReference type="InterPro" id="IPR036900">
    <property type="entry name" value="A-D-PHexomutase_C_sf"/>
</dbReference>
<evidence type="ECO:0000259" key="14">
    <source>
        <dbReference type="Pfam" id="PF02880"/>
    </source>
</evidence>
<evidence type="ECO:0000313" key="16">
    <source>
        <dbReference type="Proteomes" id="UP000283003"/>
    </source>
</evidence>
<dbReference type="EMBL" id="RXOL01000003">
    <property type="protein sequence ID" value="RVQ67088.1"/>
    <property type="molecule type" value="Genomic_DNA"/>
</dbReference>
<dbReference type="InterPro" id="IPR050060">
    <property type="entry name" value="Phosphoglucosamine_mutase"/>
</dbReference>
<keyword evidence="2 8" id="KW-0597">Phosphoprotein</keyword>
<dbReference type="FunFam" id="3.40.120.10:FF:000002">
    <property type="entry name" value="Phosphoglucosamine mutase"/>
    <property type="match status" value="1"/>
</dbReference>
<comment type="similarity">
    <text evidence="1 8 9">Belongs to the phosphohexose mutase family.</text>
</comment>
<dbReference type="SUPFAM" id="SSF53738">
    <property type="entry name" value="Phosphoglucomutase, first 3 domains"/>
    <property type="match status" value="3"/>
</dbReference>
<dbReference type="InterPro" id="IPR016066">
    <property type="entry name" value="A-D-PHexomutase_CS"/>
</dbReference>
<feature type="binding site" evidence="8">
    <location>
        <position position="243"/>
    </location>
    <ligand>
        <name>Mg(2+)</name>
        <dbReference type="ChEBI" id="CHEBI:18420"/>
    </ligand>
</feature>
<accession>A0A437GXF7</accession>
<dbReference type="Pfam" id="PF02879">
    <property type="entry name" value="PGM_PMM_II"/>
    <property type="match status" value="1"/>
</dbReference>
<name>A0A437GXF7_9SPHN</name>
<comment type="function">
    <text evidence="8 10">Catalyzes the conversion of glucosamine-6-phosphate to glucosamine-1-phosphate.</text>
</comment>
<keyword evidence="3 8" id="KW-0479">Metal-binding</keyword>
<feature type="domain" description="Alpha-D-phosphohexomutase alpha/beta/alpha" evidence="14">
    <location>
        <begin position="258"/>
        <end position="367"/>
    </location>
</feature>
<dbReference type="HAMAP" id="MF_01554_B">
    <property type="entry name" value="GlmM_B"/>
    <property type="match status" value="1"/>
</dbReference>
<dbReference type="NCBIfam" id="NF008139">
    <property type="entry name" value="PRK10887.1"/>
    <property type="match status" value="1"/>
</dbReference>
<dbReference type="InterPro" id="IPR005843">
    <property type="entry name" value="A-D-PHexomutase_C"/>
</dbReference>
<protein>
    <recommendedName>
        <fullName evidence="7 8">Phosphoglucosamine mutase</fullName>
        <ecNumber evidence="6 8">5.4.2.10</ecNumber>
    </recommendedName>
</protein>
<dbReference type="GO" id="GO:0009252">
    <property type="term" value="P:peptidoglycan biosynthetic process"/>
    <property type="evidence" value="ECO:0007669"/>
    <property type="project" value="UniProtKB-ARBA"/>
</dbReference>
<evidence type="ECO:0000256" key="3">
    <source>
        <dbReference type="ARBA" id="ARBA00022723"/>
    </source>
</evidence>
<gene>
    <name evidence="8" type="primary">glmM</name>
    <name evidence="15" type="ORF">EKN06_09175</name>
</gene>
<evidence type="ECO:0000259" key="11">
    <source>
        <dbReference type="Pfam" id="PF00408"/>
    </source>
</evidence>
<keyword evidence="5 8" id="KW-0413">Isomerase</keyword>
<evidence type="ECO:0000256" key="4">
    <source>
        <dbReference type="ARBA" id="ARBA00022842"/>
    </source>
</evidence>
<dbReference type="Pfam" id="PF02880">
    <property type="entry name" value="PGM_PMM_III"/>
    <property type="match status" value="1"/>
</dbReference>
<comment type="cofactor">
    <cofactor evidence="8">
        <name>Mg(2+)</name>
        <dbReference type="ChEBI" id="CHEBI:18420"/>
    </cofactor>
    <text evidence="8">Binds 1 Mg(2+) ion per subunit.</text>
</comment>
<dbReference type="GO" id="GO:0006048">
    <property type="term" value="P:UDP-N-acetylglucosamine biosynthetic process"/>
    <property type="evidence" value="ECO:0007669"/>
    <property type="project" value="TreeGrafter"/>
</dbReference>
<dbReference type="RefSeq" id="WP_127612599.1">
    <property type="nucleotide sequence ID" value="NZ_RXOL01000003.1"/>
</dbReference>
<dbReference type="NCBIfam" id="TIGR01455">
    <property type="entry name" value="glmM"/>
    <property type="match status" value="1"/>
</dbReference>
<dbReference type="InterPro" id="IPR016055">
    <property type="entry name" value="A-D-PHexomutase_a/b/a-I/II/III"/>
</dbReference>
<dbReference type="InterPro" id="IPR006352">
    <property type="entry name" value="GlmM_bact"/>
</dbReference>
<dbReference type="GO" id="GO:0005829">
    <property type="term" value="C:cytosol"/>
    <property type="evidence" value="ECO:0007669"/>
    <property type="project" value="TreeGrafter"/>
</dbReference>
<dbReference type="InterPro" id="IPR005846">
    <property type="entry name" value="A-D-PHexomutase_a/b/a-III"/>
</dbReference>
<sequence length="448" mass="47117">MGRKYFGTDGIRGRTNSGNMTASMAMKVGQAAGTYFLRGDHKHRVVIGKDTRLSGYMMESAMVAGFTSVGMDVVLLGPMPTPAVALLARSMRADLGVMISASHNPFEDNGIKLFGPDGFKLSDDDELAVEMMIDQEQLLVAPGDIGRARRIDDARGRYIHAVKASLPNEVRLDGVKIVVDCANGAAYDVTPSALWELGAEVVSMGVSPDGHNINRDVGSTALAAIKARVVEEGADIGIALDGDADRLIVVDEKGQTVDGDQIMALIGSEWHRHGHLRGSGVVATVMSNLGLERFLEGQGLNLVRTAVGDRYVLEAMRAGGFNVGGEQSGHMILLDHATTGDGTIAALQVLSALVQSGKRASELLHLFDPVPQILKSVRFTGAPLETTLVKTAIAHGEGMLAGKGRVVIRKSGTEPVVRVMAEGDDAGEVAQVVDAICDAVKQAGSGSA</sequence>
<evidence type="ECO:0000256" key="1">
    <source>
        <dbReference type="ARBA" id="ARBA00010231"/>
    </source>
</evidence>
<evidence type="ECO:0000256" key="6">
    <source>
        <dbReference type="ARBA" id="ARBA00066330"/>
    </source>
</evidence>
<evidence type="ECO:0000256" key="9">
    <source>
        <dbReference type="RuleBase" id="RU004326"/>
    </source>
</evidence>
<evidence type="ECO:0000256" key="5">
    <source>
        <dbReference type="ARBA" id="ARBA00023235"/>
    </source>
</evidence>
<dbReference type="OrthoDB" id="9803322at2"/>
<feature type="binding site" evidence="8">
    <location>
        <position position="245"/>
    </location>
    <ligand>
        <name>Mg(2+)</name>
        <dbReference type="ChEBI" id="CHEBI:18420"/>
    </ligand>
</feature>
<dbReference type="FunFam" id="3.30.310.50:FF:000001">
    <property type="entry name" value="Phosphoglucosamine mutase"/>
    <property type="match status" value="1"/>
</dbReference>
<dbReference type="InterPro" id="IPR005841">
    <property type="entry name" value="Alpha-D-phosphohexomutase_SF"/>
</dbReference>
<feature type="domain" description="Alpha-D-phosphohexomutase alpha/beta/alpha" evidence="13">
    <location>
        <begin position="157"/>
        <end position="254"/>
    </location>
</feature>
<dbReference type="GO" id="GO:0004615">
    <property type="term" value="F:phosphomannomutase activity"/>
    <property type="evidence" value="ECO:0007669"/>
    <property type="project" value="TreeGrafter"/>
</dbReference>
<evidence type="ECO:0000259" key="12">
    <source>
        <dbReference type="Pfam" id="PF02878"/>
    </source>
</evidence>
<dbReference type="GO" id="GO:0008966">
    <property type="term" value="F:phosphoglucosamine mutase activity"/>
    <property type="evidence" value="ECO:0007669"/>
    <property type="project" value="UniProtKB-UniRule"/>
</dbReference>
<evidence type="ECO:0000256" key="8">
    <source>
        <dbReference type="HAMAP-Rule" id="MF_01554"/>
    </source>
</evidence>
<dbReference type="PRINTS" id="PR00509">
    <property type="entry name" value="PGMPMM"/>
</dbReference>
<evidence type="ECO:0000256" key="2">
    <source>
        <dbReference type="ARBA" id="ARBA00022553"/>
    </source>
</evidence>
<dbReference type="GO" id="GO:0000287">
    <property type="term" value="F:magnesium ion binding"/>
    <property type="evidence" value="ECO:0007669"/>
    <property type="project" value="UniProtKB-UniRule"/>
</dbReference>
<feature type="domain" description="Alpha-D-phosphohexomutase C-terminal" evidence="11">
    <location>
        <begin position="389"/>
        <end position="438"/>
    </location>
</feature>
<feature type="binding site" description="via phosphate group" evidence="8">
    <location>
        <position position="102"/>
    </location>
    <ligand>
        <name>Mg(2+)</name>
        <dbReference type="ChEBI" id="CHEBI:18420"/>
    </ligand>
</feature>
<evidence type="ECO:0000256" key="7">
    <source>
        <dbReference type="ARBA" id="ARBA00068193"/>
    </source>
</evidence>
<dbReference type="Gene3D" id="3.30.310.50">
    <property type="entry name" value="Alpha-D-phosphohexomutase, C-terminal domain"/>
    <property type="match status" value="1"/>
</dbReference>
<feature type="binding site" evidence="8">
    <location>
        <position position="241"/>
    </location>
    <ligand>
        <name>Mg(2+)</name>
        <dbReference type="ChEBI" id="CHEBI:18420"/>
    </ligand>
</feature>
<proteinExistence type="inferred from homology"/>
<organism evidence="15 16">
    <name type="scientific">Croceicoccus ponticola</name>
    <dbReference type="NCBI Taxonomy" id="2217664"/>
    <lineage>
        <taxon>Bacteria</taxon>
        <taxon>Pseudomonadati</taxon>
        <taxon>Pseudomonadota</taxon>
        <taxon>Alphaproteobacteria</taxon>
        <taxon>Sphingomonadales</taxon>
        <taxon>Erythrobacteraceae</taxon>
        <taxon>Croceicoccus</taxon>
    </lineage>
</organism>
<evidence type="ECO:0000313" key="15">
    <source>
        <dbReference type="EMBL" id="RVQ67088.1"/>
    </source>
</evidence>
<dbReference type="Pfam" id="PF00408">
    <property type="entry name" value="PGM_PMM_IV"/>
    <property type="match status" value="1"/>
</dbReference>
<dbReference type="InterPro" id="IPR005845">
    <property type="entry name" value="A-D-PHexomutase_a/b/a-II"/>
</dbReference>
<feature type="active site" description="Phosphoserine intermediate" evidence="8">
    <location>
        <position position="102"/>
    </location>
</feature>
<dbReference type="CDD" id="cd05802">
    <property type="entry name" value="GlmM"/>
    <property type="match status" value="1"/>
</dbReference>
<dbReference type="InterPro" id="IPR005844">
    <property type="entry name" value="A-D-PHexomutase_a/b/a-I"/>
</dbReference>
<comment type="catalytic activity">
    <reaction evidence="8 10">
        <text>alpha-D-glucosamine 1-phosphate = D-glucosamine 6-phosphate</text>
        <dbReference type="Rhea" id="RHEA:23424"/>
        <dbReference type="ChEBI" id="CHEBI:58516"/>
        <dbReference type="ChEBI" id="CHEBI:58725"/>
        <dbReference type="EC" id="5.4.2.10"/>
    </reaction>
</comment>
<dbReference type="AlphaFoldDB" id="A0A437GXF7"/>
<evidence type="ECO:0000256" key="10">
    <source>
        <dbReference type="RuleBase" id="RU004327"/>
    </source>
</evidence>
<dbReference type="Proteomes" id="UP000283003">
    <property type="component" value="Unassembled WGS sequence"/>
</dbReference>